<dbReference type="SMART" id="SM00636">
    <property type="entry name" value="Glyco_18"/>
    <property type="match status" value="1"/>
</dbReference>
<reference evidence="2" key="1">
    <citation type="submission" date="2023-03" db="EMBL/GenBank/DDBJ databases">
        <authorList>
            <person name="Cleenwerck I."/>
        </authorList>
    </citation>
    <scope>NUCLEOTIDE SEQUENCE</scope>
    <source>
        <strain evidence="2">LMG 32879</strain>
    </source>
</reference>
<dbReference type="PANTHER" id="PTHR46066:SF2">
    <property type="entry name" value="CHITINASE DOMAIN-CONTAINING PROTEIN 1"/>
    <property type="match status" value="1"/>
</dbReference>
<accession>A0AA35UTC9</accession>
<dbReference type="GO" id="GO:0005975">
    <property type="term" value="P:carbohydrate metabolic process"/>
    <property type="evidence" value="ECO:0007669"/>
    <property type="project" value="InterPro"/>
</dbReference>
<organism evidence="2 3">
    <name type="scientific">Brytella acorum</name>
    <dbReference type="NCBI Taxonomy" id="2959299"/>
    <lineage>
        <taxon>Bacteria</taxon>
        <taxon>Pseudomonadati</taxon>
        <taxon>Pseudomonadota</taxon>
        <taxon>Alphaproteobacteria</taxon>
        <taxon>Acetobacterales</taxon>
        <taxon>Acetobacteraceae</taxon>
        <taxon>Brytella</taxon>
    </lineage>
</organism>
<feature type="domain" description="GH18" evidence="1">
    <location>
        <begin position="1"/>
        <end position="263"/>
    </location>
</feature>
<dbReference type="Gene3D" id="3.10.50.10">
    <property type="match status" value="1"/>
</dbReference>
<dbReference type="Proteomes" id="UP001176960">
    <property type="component" value="Unassembled WGS sequence"/>
</dbReference>
<dbReference type="SUPFAM" id="SSF51445">
    <property type="entry name" value="(Trans)glycosidases"/>
    <property type="match status" value="1"/>
</dbReference>
<dbReference type="Gene3D" id="3.20.20.80">
    <property type="entry name" value="Glycosidases"/>
    <property type="match status" value="1"/>
</dbReference>
<evidence type="ECO:0000313" key="2">
    <source>
        <dbReference type="EMBL" id="CAI9119379.1"/>
    </source>
</evidence>
<dbReference type="GO" id="GO:0016787">
    <property type="term" value="F:hydrolase activity"/>
    <property type="evidence" value="ECO:0007669"/>
    <property type="project" value="UniProtKB-KW"/>
</dbReference>
<comment type="caution">
    <text evidence="2">The sequence shown here is derived from an EMBL/GenBank/DDBJ whole genome shotgun (WGS) entry which is preliminary data.</text>
</comment>
<keyword evidence="3" id="KW-1185">Reference proteome</keyword>
<evidence type="ECO:0000259" key="1">
    <source>
        <dbReference type="PROSITE" id="PS51910"/>
    </source>
</evidence>
<dbReference type="PANTHER" id="PTHR46066">
    <property type="entry name" value="CHITINASE DOMAIN-CONTAINING PROTEIN 1 FAMILY MEMBER"/>
    <property type="match status" value="1"/>
</dbReference>
<dbReference type="AlphaFoldDB" id="A0AA35UTC9"/>
<dbReference type="InterPro" id="IPR011583">
    <property type="entry name" value="Chitinase_II/V-like_cat"/>
</dbReference>
<proteinExistence type="predicted"/>
<dbReference type="GO" id="GO:0008061">
    <property type="term" value="F:chitin binding"/>
    <property type="evidence" value="ECO:0007669"/>
    <property type="project" value="InterPro"/>
</dbReference>
<sequence length="263" mass="30035">MNHDDFHKLLGNPKARHTMIESIVDQAVTNHLDGIQLDFEDVLWTDRDALSNFVREIGTGLHAHHLRFSVAICPNAPGRPGAGAFGRWMWQYWRGSYDLKAIGAATDYISLMTYDQHTRWTAPGPVGGWPWMVENIEYAERFVPKEKISLGIPLYGYHWWAGDPVHKDGTTGPNISADYIDADESLPLAAQYHADIQWDSREHEAFFWFERDQLREWIFLPLARSVRERYDYAKENGLLGTSAWVLGAEDPATWDALPATHGQ</sequence>
<gene>
    <name evidence="2" type="ORF">LMG32879_000193</name>
</gene>
<name>A0AA35UTC9_9PROT</name>
<keyword evidence="2" id="KW-0378">Hydrolase</keyword>
<dbReference type="Pfam" id="PF00704">
    <property type="entry name" value="Glyco_hydro_18"/>
    <property type="match status" value="1"/>
</dbReference>
<dbReference type="PROSITE" id="PS51910">
    <property type="entry name" value="GH18_2"/>
    <property type="match status" value="1"/>
</dbReference>
<dbReference type="EMBL" id="CATKSH010000001">
    <property type="protein sequence ID" value="CAI9119379.1"/>
    <property type="molecule type" value="Genomic_DNA"/>
</dbReference>
<dbReference type="InterPro" id="IPR001223">
    <property type="entry name" value="Glyco_hydro18_cat"/>
</dbReference>
<evidence type="ECO:0000313" key="3">
    <source>
        <dbReference type="Proteomes" id="UP001176960"/>
    </source>
</evidence>
<dbReference type="InterPro" id="IPR017853">
    <property type="entry name" value="GH"/>
</dbReference>
<protein>
    <submittedName>
        <fullName evidence="2">Glycosyl hydrolase family 18 protein</fullName>
    </submittedName>
</protein>
<dbReference type="InterPro" id="IPR029070">
    <property type="entry name" value="Chitinase_insertion_sf"/>
</dbReference>